<dbReference type="RefSeq" id="WP_078277574.1">
    <property type="nucleotide sequence ID" value="NZ_CAACXO010000002.1"/>
</dbReference>
<dbReference type="InterPro" id="IPR048341">
    <property type="entry name" value="DUF1285_N"/>
</dbReference>
<dbReference type="InterPro" id="IPR048342">
    <property type="entry name" value="DUF1285_C"/>
</dbReference>
<organism evidence="4 5">
    <name type="scientific">Moraxella caviae</name>
    <dbReference type="NCBI Taxonomy" id="34060"/>
    <lineage>
        <taxon>Bacteria</taxon>
        <taxon>Pseudomonadati</taxon>
        <taxon>Pseudomonadota</taxon>
        <taxon>Gammaproteobacteria</taxon>
        <taxon>Moraxellales</taxon>
        <taxon>Moraxellaceae</taxon>
        <taxon>Moraxella</taxon>
    </lineage>
</organism>
<evidence type="ECO:0000313" key="5">
    <source>
        <dbReference type="Proteomes" id="UP000255279"/>
    </source>
</evidence>
<feature type="domain" description="DUF1285" evidence="3">
    <location>
        <begin position="139"/>
        <end position="236"/>
    </location>
</feature>
<dbReference type="Pfam" id="PF21028">
    <property type="entry name" value="DUF1285_C"/>
    <property type="match status" value="1"/>
</dbReference>
<dbReference type="InterPro" id="IPR023361">
    <property type="entry name" value="DUF1285_beta_roll_sf"/>
</dbReference>
<protein>
    <submittedName>
        <fullName evidence="4">Uncharacterized protein conserved in bacteria</fullName>
    </submittedName>
</protein>
<evidence type="ECO:0000256" key="1">
    <source>
        <dbReference type="SAM" id="MobiDB-lite"/>
    </source>
</evidence>
<dbReference type="OrthoDB" id="3078366at2"/>
<feature type="domain" description="DUF1285" evidence="2">
    <location>
        <begin position="67"/>
        <end position="138"/>
    </location>
</feature>
<sequence>MPTYQNDDNNNHNINNINNLEQDLSSDTPAKLSPVSPSFDLSLDNALLPFLKAVQNTDNPTGARRLPPVEKWSPKHTVPFNMQIRDNGEWWHDGTKMTRQSLVDLFASVLWVEVGDDGKKRHFLRTPSHQYEISVVDAPLLVVAVDVVADDGEMWLEFSTTHGDKIRLSKKNPLYFQKFSKDNGTKEERLYIDVRHHLTAKIANNVRYHLLTLGELCEQGDEVVLVLQSGGEKFYLAQKF</sequence>
<dbReference type="EMBL" id="UGQE01000004">
    <property type="protein sequence ID" value="STZ13799.1"/>
    <property type="molecule type" value="Genomic_DNA"/>
</dbReference>
<dbReference type="Gene3D" id="3.10.540.10">
    <property type="entry name" value="duf1285 like domain"/>
    <property type="match status" value="1"/>
</dbReference>
<dbReference type="Proteomes" id="UP000255279">
    <property type="component" value="Unassembled WGS sequence"/>
</dbReference>
<evidence type="ECO:0000259" key="2">
    <source>
        <dbReference type="Pfam" id="PF06938"/>
    </source>
</evidence>
<accession>A0A378R7W6</accession>
<dbReference type="Gene3D" id="2.30.270.10">
    <property type="entry name" value="duf1285 protein"/>
    <property type="match status" value="1"/>
</dbReference>
<feature type="region of interest" description="Disordered" evidence="1">
    <location>
        <begin position="1"/>
        <end position="34"/>
    </location>
</feature>
<evidence type="ECO:0000313" key="4">
    <source>
        <dbReference type="EMBL" id="STZ13799.1"/>
    </source>
</evidence>
<gene>
    <name evidence="4" type="ORF">NCTC10293_01377</name>
</gene>
<reference evidence="4 5" key="1">
    <citation type="submission" date="2018-06" db="EMBL/GenBank/DDBJ databases">
        <authorList>
            <consortium name="Pathogen Informatics"/>
            <person name="Doyle S."/>
        </authorList>
    </citation>
    <scope>NUCLEOTIDE SEQUENCE [LARGE SCALE GENOMIC DNA]</scope>
    <source>
        <strain evidence="4 5">NCTC10293</strain>
    </source>
</reference>
<dbReference type="Pfam" id="PF06938">
    <property type="entry name" value="DUF1285_N"/>
    <property type="match status" value="1"/>
</dbReference>
<proteinExistence type="predicted"/>
<name>A0A378R7W6_9GAMM</name>
<dbReference type="AlphaFoldDB" id="A0A378R7W6"/>
<feature type="compositionally biased region" description="Low complexity" evidence="1">
    <location>
        <begin position="1"/>
        <end position="19"/>
    </location>
</feature>
<evidence type="ECO:0000259" key="3">
    <source>
        <dbReference type="Pfam" id="PF21028"/>
    </source>
</evidence>